<evidence type="ECO:0000256" key="1">
    <source>
        <dbReference type="ARBA" id="ARBA00007362"/>
    </source>
</evidence>
<accession>A0A1M5MFT6</accession>
<dbReference type="Proteomes" id="UP000243255">
    <property type="component" value="Unassembled WGS sequence"/>
</dbReference>
<keyword evidence="2" id="KW-1133">Transmembrane helix</keyword>
<reference evidence="5" key="1">
    <citation type="submission" date="2016-11" db="EMBL/GenBank/DDBJ databases">
        <authorList>
            <person name="Varghese N."/>
            <person name="Submissions S."/>
        </authorList>
    </citation>
    <scope>NUCLEOTIDE SEQUENCE [LARGE SCALE GENOMIC DNA]</scope>
    <source>
        <strain evidence="5">DSM 2635</strain>
    </source>
</reference>
<dbReference type="InterPro" id="IPR000620">
    <property type="entry name" value="EamA_dom"/>
</dbReference>
<feature type="transmembrane region" description="Helical" evidence="2">
    <location>
        <begin position="94"/>
        <end position="113"/>
    </location>
</feature>
<dbReference type="RefSeq" id="WP_084120182.1">
    <property type="nucleotide sequence ID" value="NZ_BAABCH010000024.1"/>
</dbReference>
<evidence type="ECO:0000313" key="4">
    <source>
        <dbReference type="EMBL" id="SHG76042.1"/>
    </source>
</evidence>
<evidence type="ECO:0000313" key="5">
    <source>
        <dbReference type="Proteomes" id="UP000243255"/>
    </source>
</evidence>
<comment type="similarity">
    <text evidence="1">Belongs to the EamA transporter family.</text>
</comment>
<evidence type="ECO:0000256" key="2">
    <source>
        <dbReference type="SAM" id="Phobius"/>
    </source>
</evidence>
<proteinExistence type="inferred from homology"/>
<dbReference type="EMBL" id="FQWX01000007">
    <property type="protein sequence ID" value="SHG76042.1"/>
    <property type="molecule type" value="Genomic_DNA"/>
</dbReference>
<gene>
    <name evidence="4" type="ORF">SAMN04488530_1074</name>
</gene>
<evidence type="ECO:0000259" key="3">
    <source>
        <dbReference type="Pfam" id="PF00892"/>
    </source>
</evidence>
<dbReference type="InterPro" id="IPR037185">
    <property type="entry name" value="EmrE-like"/>
</dbReference>
<dbReference type="AlphaFoldDB" id="A0A1M5MFT6"/>
<keyword evidence="2" id="KW-0472">Membrane</keyword>
<dbReference type="SUPFAM" id="SSF103481">
    <property type="entry name" value="Multidrug resistance efflux transporter EmrE"/>
    <property type="match status" value="1"/>
</dbReference>
<dbReference type="STRING" id="1121321.SAMN04488530_1074"/>
<dbReference type="Pfam" id="PF00892">
    <property type="entry name" value="EamA"/>
    <property type="match status" value="1"/>
</dbReference>
<feature type="transmembrane region" description="Helical" evidence="2">
    <location>
        <begin position="36"/>
        <end position="54"/>
    </location>
</feature>
<feature type="transmembrane region" description="Helical" evidence="2">
    <location>
        <begin position="119"/>
        <end position="143"/>
    </location>
</feature>
<sequence length="158" mass="17556">MDSKKKGIGLVVIATTFWGMMGITSRKLSLSGLSTFDVSFLRCLIAGLLFTFWILRKDKNLLKLDIKGIIICSLYGIVAFASSFISYNISVERIPISIATVLMFTNPIWVTVFGETLNLIQILGAIIVILAAVILEIDIKVFINNIKLNLNLKKEESQ</sequence>
<keyword evidence="5" id="KW-1185">Reference proteome</keyword>
<feature type="domain" description="EamA" evidence="3">
    <location>
        <begin position="6"/>
        <end position="135"/>
    </location>
</feature>
<name>A0A1M5MFT6_9FIRM</name>
<feature type="transmembrane region" description="Helical" evidence="2">
    <location>
        <begin position="6"/>
        <end position="24"/>
    </location>
</feature>
<organism evidence="4 5">
    <name type="scientific">Asaccharospora irregularis DSM 2635</name>
    <dbReference type="NCBI Taxonomy" id="1121321"/>
    <lineage>
        <taxon>Bacteria</taxon>
        <taxon>Bacillati</taxon>
        <taxon>Bacillota</taxon>
        <taxon>Clostridia</taxon>
        <taxon>Peptostreptococcales</taxon>
        <taxon>Peptostreptococcaceae</taxon>
        <taxon>Asaccharospora</taxon>
    </lineage>
</organism>
<dbReference type="PANTHER" id="PTHR22911">
    <property type="entry name" value="ACYL-MALONYL CONDENSING ENZYME-RELATED"/>
    <property type="match status" value="1"/>
</dbReference>
<dbReference type="GO" id="GO:0016020">
    <property type="term" value="C:membrane"/>
    <property type="evidence" value="ECO:0007669"/>
    <property type="project" value="InterPro"/>
</dbReference>
<keyword evidence="2" id="KW-0812">Transmembrane</keyword>
<protein>
    <submittedName>
        <fullName evidence="4">XK-related protein</fullName>
    </submittedName>
</protein>
<feature type="transmembrane region" description="Helical" evidence="2">
    <location>
        <begin position="66"/>
        <end position="87"/>
    </location>
</feature>